<evidence type="ECO:0000256" key="10">
    <source>
        <dbReference type="ARBA" id="ARBA00022842"/>
    </source>
</evidence>
<evidence type="ECO:0000256" key="6">
    <source>
        <dbReference type="ARBA" id="ARBA00022598"/>
    </source>
</evidence>
<dbReference type="Pfam" id="PF03147">
    <property type="entry name" value="FDX-ACB"/>
    <property type="match status" value="1"/>
</dbReference>
<dbReference type="PANTHER" id="PTHR10947">
    <property type="entry name" value="PHENYLALANYL-TRNA SYNTHETASE BETA CHAIN AND LEUCINE-RICH REPEAT-CONTAINING PROTEIN 47"/>
    <property type="match status" value="1"/>
</dbReference>
<feature type="domain" description="FDX-ACB" evidence="18">
    <location>
        <begin position="720"/>
        <end position="818"/>
    </location>
</feature>
<dbReference type="SUPFAM" id="SSF56037">
    <property type="entry name" value="PheT/TilS domain"/>
    <property type="match status" value="1"/>
</dbReference>
<dbReference type="InterPro" id="IPR009061">
    <property type="entry name" value="DNA-bd_dom_put_sf"/>
</dbReference>
<keyword evidence="8 15" id="KW-0547">Nucleotide-binding</keyword>
<comment type="similarity">
    <text evidence="2 15">Belongs to the phenylalanyl-tRNA synthetase beta subunit family. Type 1 subfamily.</text>
</comment>
<dbReference type="InterPro" id="IPR005146">
    <property type="entry name" value="B3/B4_tRNA-bd"/>
</dbReference>
<dbReference type="GO" id="GO:0006432">
    <property type="term" value="P:phenylalanyl-tRNA aminoacylation"/>
    <property type="evidence" value="ECO:0007669"/>
    <property type="project" value="UniProtKB-UniRule"/>
</dbReference>
<dbReference type="Gene3D" id="3.50.40.10">
    <property type="entry name" value="Phenylalanyl-trna Synthetase, Chain B, domain 3"/>
    <property type="match status" value="1"/>
</dbReference>
<accession>A0A317ZL67</accession>
<dbReference type="PANTHER" id="PTHR10947:SF0">
    <property type="entry name" value="PHENYLALANINE--TRNA LIGASE BETA SUBUNIT"/>
    <property type="match status" value="1"/>
</dbReference>
<dbReference type="Gene3D" id="3.30.56.10">
    <property type="match status" value="2"/>
</dbReference>
<evidence type="ECO:0000256" key="1">
    <source>
        <dbReference type="ARBA" id="ARBA00004496"/>
    </source>
</evidence>
<evidence type="ECO:0000256" key="16">
    <source>
        <dbReference type="PROSITE-ProRule" id="PRU00209"/>
    </source>
</evidence>
<dbReference type="Gene3D" id="3.30.70.380">
    <property type="entry name" value="Ferrodoxin-fold anticodon-binding domain"/>
    <property type="match status" value="1"/>
</dbReference>
<evidence type="ECO:0000256" key="5">
    <source>
        <dbReference type="ARBA" id="ARBA00022555"/>
    </source>
</evidence>
<organism evidence="20 21">
    <name type="scientific">Coraliomargarita sinensis</name>
    <dbReference type="NCBI Taxonomy" id="2174842"/>
    <lineage>
        <taxon>Bacteria</taxon>
        <taxon>Pseudomonadati</taxon>
        <taxon>Verrucomicrobiota</taxon>
        <taxon>Opitutia</taxon>
        <taxon>Puniceicoccales</taxon>
        <taxon>Coraliomargaritaceae</taxon>
        <taxon>Coraliomargarita</taxon>
    </lineage>
</organism>
<dbReference type="PROSITE" id="PS51483">
    <property type="entry name" value="B5"/>
    <property type="match status" value="1"/>
</dbReference>
<comment type="cofactor">
    <cofactor evidence="15">
        <name>Mg(2+)</name>
        <dbReference type="ChEBI" id="CHEBI:18420"/>
    </cofactor>
    <text evidence="15">Binds 2 magnesium ions per tetramer.</text>
</comment>
<dbReference type="SMART" id="SM00873">
    <property type="entry name" value="B3_4"/>
    <property type="match status" value="1"/>
</dbReference>
<keyword evidence="11 16" id="KW-0694">RNA-binding</keyword>
<dbReference type="InterPro" id="IPR041616">
    <property type="entry name" value="PheRS_beta_core"/>
</dbReference>
<feature type="domain" description="TRNA-binding" evidence="17">
    <location>
        <begin position="43"/>
        <end position="153"/>
    </location>
</feature>
<dbReference type="PROSITE" id="PS51447">
    <property type="entry name" value="FDX_ACB"/>
    <property type="match status" value="1"/>
</dbReference>
<keyword evidence="4 15" id="KW-0963">Cytoplasm</keyword>
<keyword evidence="7 15" id="KW-0479">Metal-binding</keyword>
<dbReference type="GO" id="GO:0004826">
    <property type="term" value="F:phenylalanine-tRNA ligase activity"/>
    <property type="evidence" value="ECO:0007669"/>
    <property type="project" value="UniProtKB-UniRule"/>
</dbReference>
<dbReference type="CDD" id="cd02796">
    <property type="entry name" value="tRNA_bind_bactPheRS"/>
    <property type="match status" value="1"/>
</dbReference>
<dbReference type="EMBL" id="QHJQ01000005">
    <property type="protein sequence ID" value="PXA04111.1"/>
    <property type="molecule type" value="Genomic_DNA"/>
</dbReference>
<keyword evidence="21" id="KW-1185">Reference proteome</keyword>
<keyword evidence="6 15" id="KW-0436">Ligase</keyword>
<dbReference type="Gene3D" id="2.40.50.140">
    <property type="entry name" value="Nucleic acid-binding proteins"/>
    <property type="match status" value="1"/>
</dbReference>
<dbReference type="InterPro" id="IPR005121">
    <property type="entry name" value="Fdx_antiC-bd"/>
</dbReference>
<dbReference type="InterPro" id="IPR012340">
    <property type="entry name" value="NA-bd_OB-fold"/>
</dbReference>
<evidence type="ECO:0000256" key="12">
    <source>
        <dbReference type="ARBA" id="ARBA00022917"/>
    </source>
</evidence>
<dbReference type="InterPro" id="IPR045864">
    <property type="entry name" value="aa-tRNA-synth_II/BPL/LPL"/>
</dbReference>
<name>A0A317ZL67_9BACT</name>
<feature type="binding site" evidence="15">
    <location>
        <position position="476"/>
    </location>
    <ligand>
        <name>Mg(2+)</name>
        <dbReference type="ChEBI" id="CHEBI:18420"/>
        <note>shared with alpha subunit</note>
    </ligand>
</feature>
<keyword evidence="9 15" id="KW-0067">ATP-binding</keyword>
<evidence type="ECO:0000256" key="9">
    <source>
        <dbReference type="ARBA" id="ARBA00022840"/>
    </source>
</evidence>
<keyword evidence="12 15" id="KW-0648">Protein biosynthesis</keyword>
<dbReference type="Pfam" id="PF03483">
    <property type="entry name" value="B3_4"/>
    <property type="match status" value="1"/>
</dbReference>
<feature type="binding site" evidence="15">
    <location>
        <position position="477"/>
    </location>
    <ligand>
        <name>Mg(2+)</name>
        <dbReference type="ChEBI" id="CHEBI:18420"/>
        <note>shared with alpha subunit</note>
    </ligand>
</feature>
<dbReference type="InterPro" id="IPR045060">
    <property type="entry name" value="Phe-tRNA-ligase_IIc_bsu"/>
</dbReference>
<feature type="domain" description="B5" evidence="19">
    <location>
        <begin position="409"/>
        <end position="489"/>
    </location>
</feature>
<dbReference type="AlphaFoldDB" id="A0A317ZL67"/>
<protein>
    <recommendedName>
        <fullName evidence="15">Phenylalanine--tRNA ligase beta subunit</fullName>
        <ecNumber evidence="15">6.1.1.20</ecNumber>
    </recommendedName>
    <alternativeName>
        <fullName evidence="15">Phenylalanyl-tRNA synthetase beta subunit</fullName>
        <shortName evidence="15">PheRS</shortName>
    </alternativeName>
</protein>
<evidence type="ECO:0000313" key="20">
    <source>
        <dbReference type="EMBL" id="PXA04111.1"/>
    </source>
</evidence>
<dbReference type="HAMAP" id="MF_00283">
    <property type="entry name" value="Phe_tRNA_synth_beta1"/>
    <property type="match status" value="1"/>
</dbReference>
<sequence length="819" mass="90325">MKISYNWLKNYIDLNETEHSPEILAEVLPLLGFDIEEYEKLGPPPLENVVVGEVVRYDKHPDADRLRCCIVRTAEEDEPHRIVCGAKNFEAGDKVMVALPGAVLPGNFKIKKSKLRGQPSEGMMCSAKELKIGQDHDGIMVLNPEVKLGTPLNELYKDSDTVFDLEITPNRVDVLSHLGVARELSARFGLPVKYPEVKSSTENETSGEPLISALEVSAPEFCPHYTAICIKGVKVGPSPKWLKVAIEATGQRSINNVVDVTNYVLHETCQPLHAFDAAKIKGSKLVVRLACEGEEITTLDDATRSLDASMGVIADAERPLVVAGVMGSVDAEVDDSTTDVILESAYFDPSSVRATSRKLGLSSDSSYRFERGIDPRGTIYAALRAVDLILEVAGGEVDGNMITEGSEPATISEVTLRPDHVRKFIGFDIGNDAMQAVLESLDLNVSIHNDPDNTERWEVSIPSYRGDLQREVDLIEEIVRVYGTDKIPESEVVARGISENDHRIYTVNEAAASYLTGQNFDEAFLYSLRDPKEVDAIFGEASHKVLALDNPLQSDQSHLRPTLMTGLLDVLKLNISRSTGATRFFERGHVYREVNGQMVELVSIGFVILADQVSREWRQREVADFYTARTICENLLELAGQPAAKLNFKPLNECKLWQPGQTAECGDFTKMGFLATAGMLDVALVKERWDITSPVIGGSILMTPKFFERKGKRGRHAGLSNQPASTKDLALIVDRAVLGGQVESDIAKFAKKAAQGFNCENVRIFDIYEGEGLPEGKKSLALSMTFRAADRTLNDKEVNTAFEAIQKMIGEKTDYQVRK</sequence>
<feature type="binding site" evidence="15">
    <location>
        <position position="467"/>
    </location>
    <ligand>
        <name>Mg(2+)</name>
        <dbReference type="ChEBI" id="CHEBI:18420"/>
        <note>shared with alpha subunit</note>
    </ligand>
</feature>
<dbReference type="InterPro" id="IPR005147">
    <property type="entry name" value="tRNA_synthase_B5-dom"/>
</dbReference>
<dbReference type="InterPro" id="IPR033714">
    <property type="entry name" value="tRNA_bind_bactPheRS"/>
</dbReference>
<dbReference type="SUPFAM" id="SSF54991">
    <property type="entry name" value="Anticodon-binding domain of PheRS"/>
    <property type="match status" value="1"/>
</dbReference>
<dbReference type="NCBIfam" id="NF045760">
    <property type="entry name" value="YtpR"/>
    <property type="match status" value="1"/>
</dbReference>
<dbReference type="SUPFAM" id="SSF50249">
    <property type="entry name" value="Nucleic acid-binding proteins"/>
    <property type="match status" value="1"/>
</dbReference>
<keyword evidence="13 15" id="KW-0030">Aminoacyl-tRNA synthetase</keyword>
<reference evidence="20 21" key="1">
    <citation type="submission" date="2018-05" db="EMBL/GenBank/DDBJ databases">
        <title>Coraliomargarita sinensis sp. nov., isolated from a marine solar saltern.</title>
        <authorList>
            <person name="Zhou L.Y."/>
        </authorList>
    </citation>
    <scope>NUCLEOTIDE SEQUENCE [LARGE SCALE GENOMIC DNA]</scope>
    <source>
        <strain evidence="20 21">WN38</strain>
    </source>
</reference>
<keyword evidence="5 16" id="KW-0820">tRNA-binding</keyword>
<dbReference type="Pfam" id="PF01588">
    <property type="entry name" value="tRNA_bind"/>
    <property type="match status" value="1"/>
</dbReference>
<dbReference type="InterPro" id="IPR004532">
    <property type="entry name" value="Phe-tRNA-ligase_IIc_bsu_bact"/>
</dbReference>
<comment type="subcellular location">
    <subcellularLocation>
        <location evidence="1 15">Cytoplasm</location>
    </subcellularLocation>
</comment>
<evidence type="ECO:0000256" key="13">
    <source>
        <dbReference type="ARBA" id="ARBA00023146"/>
    </source>
</evidence>
<dbReference type="Pfam" id="PF03484">
    <property type="entry name" value="B5"/>
    <property type="match status" value="1"/>
</dbReference>
<proteinExistence type="inferred from homology"/>
<dbReference type="GO" id="GO:0009328">
    <property type="term" value="C:phenylalanine-tRNA ligase complex"/>
    <property type="evidence" value="ECO:0007669"/>
    <property type="project" value="TreeGrafter"/>
</dbReference>
<dbReference type="SUPFAM" id="SSF46955">
    <property type="entry name" value="Putative DNA-binding domain"/>
    <property type="match status" value="1"/>
</dbReference>
<dbReference type="PROSITE" id="PS50886">
    <property type="entry name" value="TRBD"/>
    <property type="match status" value="1"/>
</dbReference>
<dbReference type="OrthoDB" id="9805455at2"/>
<dbReference type="GO" id="GO:0000049">
    <property type="term" value="F:tRNA binding"/>
    <property type="evidence" value="ECO:0007669"/>
    <property type="project" value="UniProtKB-UniRule"/>
</dbReference>
<dbReference type="SMART" id="SM00896">
    <property type="entry name" value="FDX-ACB"/>
    <property type="match status" value="1"/>
</dbReference>
<evidence type="ECO:0000256" key="11">
    <source>
        <dbReference type="ARBA" id="ARBA00022884"/>
    </source>
</evidence>
<dbReference type="Gene3D" id="3.30.930.10">
    <property type="entry name" value="Bira Bifunctional Protein, Domain 2"/>
    <property type="match status" value="1"/>
</dbReference>
<comment type="subunit">
    <text evidence="3 15">Tetramer of two alpha and two beta subunits.</text>
</comment>
<dbReference type="Proteomes" id="UP000247099">
    <property type="component" value="Unassembled WGS sequence"/>
</dbReference>
<dbReference type="FunFam" id="2.40.50.140:FF:000045">
    <property type="entry name" value="Phenylalanine--tRNA ligase beta subunit"/>
    <property type="match status" value="1"/>
</dbReference>
<evidence type="ECO:0000259" key="19">
    <source>
        <dbReference type="PROSITE" id="PS51483"/>
    </source>
</evidence>
<dbReference type="SMART" id="SM00874">
    <property type="entry name" value="B5"/>
    <property type="match status" value="1"/>
</dbReference>
<gene>
    <name evidence="15" type="primary">pheT</name>
    <name evidence="20" type="ORF">DDZ13_08720</name>
</gene>
<dbReference type="EC" id="6.1.1.20" evidence="15"/>
<dbReference type="Pfam" id="PF17759">
    <property type="entry name" value="tRNA_synthFbeta"/>
    <property type="match status" value="1"/>
</dbReference>
<evidence type="ECO:0000256" key="3">
    <source>
        <dbReference type="ARBA" id="ARBA00011209"/>
    </source>
</evidence>
<dbReference type="SUPFAM" id="SSF55681">
    <property type="entry name" value="Class II aaRS and biotin synthetases"/>
    <property type="match status" value="1"/>
</dbReference>
<dbReference type="GO" id="GO:0000287">
    <property type="term" value="F:magnesium ion binding"/>
    <property type="evidence" value="ECO:0007669"/>
    <property type="project" value="UniProtKB-UniRule"/>
</dbReference>
<evidence type="ECO:0000256" key="14">
    <source>
        <dbReference type="ARBA" id="ARBA00049255"/>
    </source>
</evidence>
<evidence type="ECO:0000256" key="7">
    <source>
        <dbReference type="ARBA" id="ARBA00022723"/>
    </source>
</evidence>
<dbReference type="InParanoid" id="A0A317ZL67"/>
<dbReference type="InterPro" id="IPR036690">
    <property type="entry name" value="Fdx_antiC-bd_sf"/>
</dbReference>
<feature type="binding site" evidence="15">
    <location>
        <position position="473"/>
    </location>
    <ligand>
        <name>Mg(2+)</name>
        <dbReference type="ChEBI" id="CHEBI:18420"/>
        <note>shared with alpha subunit</note>
    </ligand>
</feature>
<evidence type="ECO:0000256" key="2">
    <source>
        <dbReference type="ARBA" id="ARBA00008653"/>
    </source>
</evidence>
<dbReference type="FunCoup" id="A0A317ZL67">
    <property type="interactions" value="433"/>
</dbReference>
<dbReference type="GO" id="GO:0005524">
    <property type="term" value="F:ATP binding"/>
    <property type="evidence" value="ECO:0007669"/>
    <property type="project" value="UniProtKB-UniRule"/>
</dbReference>
<comment type="caution">
    <text evidence="20">The sequence shown here is derived from an EMBL/GenBank/DDBJ whole genome shotgun (WGS) entry which is preliminary data.</text>
</comment>
<evidence type="ECO:0000256" key="8">
    <source>
        <dbReference type="ARBA" id="ARBA00022741"/>
    </source>
</evidence>
<evidence type="ECO:0000259" key="18">
    <source>
        <dbReference type="PROSITE" id="PS51447"/>
    </source>
</evidence>
<keyword evidence="10 15" id="KW-0460">Magnesium</keyword>
<evidence type="ECO:0000256" key="4">
    <source>
        <dbReference type="ARBA" id="ARBA00022490"/>
    </source>
</evidence>
<comment type="catalytic activity">
    <reaction evidence="14 15">
        <text>tRNA(Phe) + L-phenylalanine + ATP = L-phenylalanyl-tRNA(Phe) + AMP + diphosphate + H(+)</text>
        <dbReference type="Rhea" id="RHEA:19413"/>
        <dbReference type="Rhea" id="RHEA-COMP:9668"/>
        <dbReference type="Rhea" id="RHEA-COMP:9699"/>
        <dbReference type="ChEBI" id="CHEBI:15378"/>
        <dbReference type="ChEBI" id="CHEBI:30616"/>
        <dbReference type="ChEBI" id="CHEBI:33019"/>
        <dbReference type="ChEBI" id="CHEBI:58095"/>
        <dbReference type="ChEBI" id="CHEBI:78442"/>
        <dbReference type="ChEBI" id="CHEBI:78531"/>
        <dbReference type="ChEBI" id="CHEBI:456215"/>
        <dbReference type="EC" id="6.1.1.20"/>
    </reaction>
</comment>
<dbReference type="InterPro" id="IPR002547">
    <property type="entry name" value="tRNA-bd_dom"/>
</dbReference>
<evidence type="ECO:0000313" key="21">
    <source>
        <dbReference type="Proteomes" id="UP000247099"/>
    </source>
</evidence>
<evidence type="ECO:0000259" key="17">
    <source>
        <dbReference type="PROSITE" id="PS50886"/>
    </source>
</evidence>
<dbReference type="NCBIfam" id="TIGR00472">
    <property type="entry name" value="pheT_bact"/>
    <property type="match status" value="1"/>
</dbReference>
<dbReference type="InterPro" id="IPR020825">
    <property type="entry name" value="Phe-tRNA_synthase-like_B3/B4"/>
</dbReference>
<dbReference type="RefSeq" id="WP_110131058.1">
    <property type="nucleotide sequence ID" value="NZ_QHJQ01000005.1"/>
</dbReference>
<evidence type="ECO:0000256" key="15">
    <source>
        <dbReference type="HAMAP-Rule" id="MF_00283"/>
    </source>
</evidence>